<keyword evidence="5" id="KW-0637">Prenyltransferase</keyword>
<dbReference type="RefSeq" id="XP_031024716.1">
    <property type="nucleotide sequence ID" value="XM_031169255.1"/>
</dbReference>
<evidence type="ECO:0000313" key="15">
    <source>
        <dbReference type="Proteomes" id="UP000319731"/>
    </source>
</evidence>
<comment type="caution">
    <text evidence="14">The sequence shown here is derived from an EMBL/GenBank/DDBJ whole genome shotgun (WGS) entry which is preliminary data.</text>
</comment>
<dbReference type="Proteomes" id="UP000319731">
    <property type="component" value="Unassembled WGS sequence"/>
</dbReference>
<dbReference type="GO" id="GO:0005965">
    <property type="term" value="C:protein farnesyltransferase complex"/>
    <property type="evidence" value="ECO:0007669"/>
    <property type="project" value="TreeGrafter"/>
</dbReference>
<sequence length="268" mass="31574">MDYFRAVALSGEKSQRVLDLTSFIISHNPAHYTVWKCRQDVLQELKSDLHQELEWVTELVESQPKSYQIWHHRQVIMERLNDTSTEKAFLNDMLQDDSKNYHLWTYRQWLLTHFGGALWDDELSDVNVLIDQDVRNNSAWMHRYFVLVNRPGGFGESLDDEIQYVMTKIKLAPRNESPWNYARGIISHNSKSLDEITPVYDLAKSYINSKIPQALLYLLDVYELQLETGDKSALNSAQETLNFLIEHDPIRAKYWSYRHAELEKLQHS</sequence>
<comment type="cofactor">
    <cofactor evidence="1">
        <name>Mg(2+)</name>
        <dbReference type="ChEBI" id="CHEBI:18420"/>
    </cofactor>
</comment>
<evidence type="ECO:0000256" key="13">
    <source>
        <dbReference type="ARBA" id="ARBA00043219"/>
    </source>
</evidence>
<evidence type="ECO:0000256" key="10">
    <source>
        <dbReference type="ARBA" id="ARBA00041392"/>
    </source>
</evidence>
<accession>A0A507C287</accession>
<keyword evidence="6" id="KW-0808">Transferase</keyword>
<comment type="similarity">
    <text evidence="2">Belongs to the protein prenyltransferase subunit alpha family.</text>
</comment>
<dbReference type="EC" id="2.5.1.58" evidence="4"/>
<evidence type="ECO:0000256" key="9">
    <source>
        <dbReference type="ARBA" id="ARBA00040965"/>
    </source>
</evidence>
<dbReference type="OrthoDB" id="272289at2759"/>
<keyword evidence="8" id="KW-0460">Magnesium</keyword>
<evidence type="ECO:0000256" key="1">
    <source>
        <dbReference type="ARBA" id="ARBA00001946"/>
    </source>
</evidence>
<dbReference type="EC" id="2.5.1.59" evidence="3"/>
<name>A0A507C287_9FUNG</name>
<dbReference type="EMBL" id="QEAO01000017">
    <property type="protein sequence ID" value="TPX33832.1"/>
    <property type="molecule type" value="Genomic_DNA"/>
</dbReference>
<dbReference type="PANTHER" id="PTHR11129:SF1">
    <property type="entry name" value="PROTEIN FARNESYLTRANSFERASE_GERANYLGERANYLTRANSFERASE TYPE-1 SUBUNIT ALPHA"/>
    <property type="match status" value="1"/>
</dbReference>
<evidence type="ECO:0000256" key="3">
    <source>
        <dbReference type="ARBA" id="ARBA00012700"/>
    </source>
</evidence>
<evidence type="ECO:0000256" key="7">
    <source>
        <dbReference type="ARBA" id="ARBA00022737"/>
    </source>
</evidence>
<dbReference type="SUPFAM" id="SSF48439">
    <property type="entry name" value="Protein prenylyltransferase"/>
    <property type="match status" value="1"/>
</dbReference>
<gene>
    <name evidence="14" type="ORF">SmJEL517_g03327</name>
</gene>
<proteinExistence type="inferred from homology"/>
<dbReference type="PANTHER" id="PTHR11129">
    <property type="entry name" value="PROTEIN FARNESYLTRANSFERASE ALPHA SUBUNIT/RAB GERANYLGERANYL TRANSFERASE ALPHA SUBUNIT"/>
    <property type="match status" value="1"/>
</dbReference>
<evidence type="ECO:0000256" key="6">
    <source>
        <dbReference type="ARBA" id="ARBA00022679"/>
    </source>
</evidence>
<evidence type="ECO:0000256" key="8">
    <source>
        <dbReference type="ARBA" id="ARBA00022842"/>
    </source>
</evidence>
<keyword evidence="7" id="KW-0677">Repeat</keyword>
<dbReference type="AlphaFoldDB" id="A0A507C287"/>
<evidence type="ECO:0000256" key="4">
    <source>
        <dbReference type="ARBA" id="ARBA00012702"/>
    </source>
</evidence>
<evidence type="ECO:0000256" key="12">
    <source>
        <dbReference type="ARBA" id="ARBA00043086"/>
    </source>
</evidence>
<reference evidence="14 15" key="1">
    <citation type="journal article" date="2019" name="Sci. Rep.">
        <title>Comparative genomics of chytrid fungi reveal insights into the obligate biotrophic and pathogenic lifestyle of Synchytrium endobioticum.</title>
        <authorList>
            <person name="van de Vossenberg B.T.L.H."/>
            <person name="Warris S."/>
            <person name="Nguyen H.D.T."/>
            <person name="van Gent-Pelzer M.P.E."/>
            <person name="Joly D.L."/>
            <person name="van de Geest H.C."/>
            <person name="Bonants P.J.M."/>
            <person name="Smith D.S."/>
            <person name="Levesque C.A."/>
            <person name="van der Lee T.A.J."/>
        </authorList>
    </citation>
    <scope>NUCLEOTIDE SEQUENCE [LARGE SCALE GENOMIC DNA]</scope>
    <source>
        <strain evidence="14 15">JEL517</strain>
    </source>
</reference>
<evidence type="ECO:0000313" key="14">
    <source>
        <dbReference type="EMBL" id="TPX33832.1"/>
    </source>
</evidence>
<dbReference type="PROSITE" id="PS51147">
    <property type="entry name" value="PFTA"/>
    <property type="match status" value="5"/>
</dbReference>
<evidence type="ECO:0000256" key="11">
    <source>
        <dbReference type="ARBA" id="ARBA00042436"/>
    </source>
</evidence>
<keyword evidence="15" id="KW-1185">Reference proteome</keyword>
<organism evidence="14 15">
    <name type="scientific">Synchytrium microbalum</name>
    <dbReference type="NCBI Taxonomy" id="1806994"/>
    <lineage>
        <taxon>Eukaryota</taxon>
        <taxon>Fungi</taxon>
        <taxon>Fungi incertae sedis</taxon>
        <taxon>Chytridiomycota</taxon>
        <taxon>Chytridiomycota incertae sedis</taxon>
        <taxon>Chytridiomycetes</taxon>
        <taxon>Synchytriales</taxon>
        <taxon>Synchytriaceae</taxon>
        <taxon>Synchytrium</taxon>
    </lineage>
</organism>
<dbReference type="GO" id="GO:0004660">
    <property type="term" value="F:protein farnesyltransferase activity"/>
    <property type="evidence" value="ECO:0007669"/>
    <property type="project" value="UniProtKB-EC"/>
</dbReference>
<dbReference type="Gene3D" id="1.25.40.120">
    <property type="entry name" value="Protein prenylyltransferase"/>
    <property type="match status" value="1"/>
</dbReference>
<evidence type="ECO:0000256" key="5">
    <source>
        <dbReference type="ARBA" id="ARBA00022602"/>
    </source>
</evidence>
<dbReference type="GO" id="GO:0004662">
    <property type="term" value="F:CAAX-protein geranylgeranyltransferase activity"/>
    <property type="evidence" value="ECO:0007669"/>
    <property type="project" value="UniProtKB-EC"/>
</dbReference>
<protein>
    <recommendedName>
        <fullName evidence="9">Protein farnesyltransferase/geranylgeranyltransferase type-1 subunit alpha</fullName>
        <ecNumber evidence="4">2.5.1.58</ecNumber>
        <ecNumber evidence="3">2.5.1.59</ecNumber>
    </recommendedName>
    <alternativeName>
        <fullName evidence="12">CAAX farnesyltransferase subunit alpha</fullName>
    </alternativeName>
    <alternativeName>
        <fullName evidence="11">FTase-alpha</fullName>
    </alternativeName>
    <alternativeName>
        <fullName evidence="10">Ras proteins prenyltransferase subunit alpha</fullName>
    </alternativeName>
    <alternativeName>
        <fullName evidence="13">Type I protein geranyl-geranyltransferase subunit alpha</fullName>
    </alternativeName>
</protein>
<dbReference type="GeneID" id="42004552"/>
<dbReference type="STRING" id="1806994.A0A507C287"/>
<dbReference type="Pfam" id="PF01239">
    <property type="entry name" value="PPTA"/>
    <property type="match status" value="4"/>
</dbReference>
<evidence type="ECO:0000256" key="2">
    <source>
        <dbReference type="ARBA" id="ARBA00006734"/>
    </source>
</evidence>
<dbReference type="InterPro" id="IPR002088">
    <property type="entry name" value="Prenyl_trans_a"/>
</dbReference>
<dbReference type="GO" id="GO:0005953">
    <property type="term" value="C:CAAX-protein geranylgeranyltransferase complex"/>
    <property type="evidence" value="ECO:0007669"/>
    <property type="project" value="TreeGrafter"/>
</dbReference>